<sequence length="145" mass="16132">MKRMTSSRQNLLAILLLSFSPLVFGAHGPCDEDLDRCVIRVIAETATFFDECAKSYPKNKSEIEAAFQAWSVLKLPIPGLEEALNQNSQLRQSLARDVGPYFARIPGYEKEIECIGRIEMVRNPTPTLQGDSAKLPADALSKYAK</sequence>
<feature type="signal peptide" evidence="1">
    <location>
        <begin position="1"/>
        <end position="25"/>
    </location>
</feature>
<proteinExistence type="predicted"/>
<accession>A0A6L8KHL3</accession>
<dbReference type="Proteomes" id="UP000479335">
    <property type="component" value="Unassembled WGS sequence"/>
</dbReference>
<evidence type="ECO:0000256" key="1">
    <source>
        <dbReference type="SAM" id="SignalP"/>
    </source>
</evidence>
<reference evidence="2 3" key="1">
    <citation type="submission" date="2019-12" db="EMBL/GenBank/DDBJ databases">
        <title>Novel species isolated from a subtropical stream in China.</title>
        <authorList>
            <person name="Lu H."/>
        </authorList>
    </citation>
    <scope>NUCLEOTIDE SEQUENCE [LARGE SCALE GENOMIC DNA]</scope>
    <source>
        <strain evidence="2 3">FT135W</strain>
    </source>
</reference>
<organism evidence="2 3">
    <name type="scientific">Duganella flavida</name>
    <dbReference type="NCBI Taxonomy" id="2692175"/>
    <lineage>
        <taxon>Bacteria</taxon>
        <taxon>Pseudomonadati</taxon>
        <taxon>Pseudomonadota</taxon>
        <taxon>Betaproteobacteria</taxon>
        <taxon>Burkholderiales</taxon>
        <taxon>Oxalobacteraceae</taxon>
        <taxon>Telluria group</taxon>
        <taxon>Duganella</taxon>
    </lineage>
</organism>
<gene>
    <name evidence="2" type="ORF">GTP46_21920</name>
</gene>
<protein>
    <submittedName>
        <fullName evidence="2">Uncharacterized protein</fullName>
    </submittedName>
</protein>
<name>A0A6L8KHL3_9BURK</name>
<comment type="caution">
    <text evidence="2">The sequence shown here is derived from an EMBL/GenBank/DDBJ whole genome shotgun (WGS) entry which is preliminary data.</text>
</comment>
<dbReference type="AlphaFoldDB" id="A0A6L8KHL3"/>
<keyword evidence="3" id="KW-1185">Reference proteome</keyword>
<dbReference type="EMBL" id="WWCN01000015">
    <property type="protein sequence ID" value="MYM25292.1"/>
    <property type="molecule type" value="Genomic_DNA"/>
</dbReference>
<feature type="chain" id="PRO_5026849165" evidence="1">
    <location>
        <begin position="26"/>
        <end position="145"/>
    </location>
</feature>
<dbReference type="RefSeq" id="WP_161008747.1">
    <property type="nucleotide sequence ID" value="NZ_WWCN01000015.1"/>
</dbReference>
<evidence type="ECO:0000313" key="3">
    <source>
        <dbReference type="Proteomes" id="UP000479335"/>
    </source>
</evidence>
<keyword evidence="1" id="KW-0732">Signal</keyword>
<evidence type="ECO:0000313" key="2">
    <source>
        <dbReference type="EMBL" id="MYM25292.1"/>
    </source>
</evidence>